<reference evidence="1" key="2">
    <citation type="submission" date="2014-05" db="EMBL/GenBank/DDBJ databases">
        <title>The genome and life-stage specific transcriptomes of Globodera pallida elucidate key aspects of plant parasitism by a cyst nematode.</title>
        <authorList>
            <person name="Cotton J.A."/>
            <person name="Lilley C.J."/>
            <person name="Jones L.M."/>
            <person name="Kikuchi T."/>
            <person name="Reid A.J."/>
            <person name="Thorpe P."/>
            <person name="Tsai I.J."/>
            <person name="Beasley H."/>
            <person name="Blok V."/>
            <person name="Cock P.J.A."/>
            <person name="Van den Akker S.E."/>
            <person name="Holroyd N."/>
            <person name="Hunt M."/>
            <person name="Mantelin S."/>
            <person name="Naghra H."/>
            <person name="Pain A."/>
            <person name="Palomares-Rius J.E."/>
            <person name="Zarowiecki M."/>
            <person name="Berriman M."/>
            <person name="Jones J.T."/>
            <person name="Urwin P.E."/>
        </authorList>
    </citation>
    <scope>NUCLEOTIDE SEQUENCE [LARGE SCALE GENOMIC DNA]</scope>
    <source>
        <strain evidence="1">Lindley</strain>
    </source>
</reference>
<protein>
    <submittedName>
        <fullName evidence="2">Transcriptional regulator</fullName>
    </submittedName>
</protein>
<evidence type="ECO:0000313" key="2">
    <source>
        <dbReference type="WBParaSite" id="GPLIN_000804700"/>
    </source>
</evidence>
<accession>A0A183C5A2</accession>
<dbReference type="AlphaFoldDB" id="A0A183C5A2"/>
<evidence type="ECO:0000313" key="1">
    <source>
        <dbReference type="Proteomes" id="UP000050741"/>
    </source>
</evidence>
<reference evidence="2" key="3">
    <citation type="submission" date="2016-06" db="UniProtKB">
        <authorList>
            <consortium name="WormBaseParasite"/>
        </authorList>
    </citation>
    <scope>IDENTIFICATION</scope>
</reference>
<organism evidence="1 2">
    <name type="scientific">Globodera pallida</name>
    <name type="common">Potato cyst nematode worm</name>
    <name type="synonym">Heterodera pallida</name>
    <dbReference type="NCBI Taxonomy" id="36090"/>
    <lineage>
        <taxon>Eukaryota</taxon>
        <taxon>Metazoa</taxon>
        <taxon>Ecdysozoa</taxon>
        <taxon>Nematoda</taxon>
        <taxon>Chromadorea</taxon>
        <taxon>Rhabditida</taxon>
        <taxon>Tylenchina</taxon>
        <taxon>Tylenchomorpha</taxon>
        <taxon>Tylenchoidea</taxon>
        <taxon>Heteroderidae</taxon>
        <taxon>Heteroderinae</taxon>
        <taxon>Globodera</taxon>
    </lineage>
</organism>
<dbReference type="Proteomes" id="UP000050741">
    <property type="component" value="Unassembled WGS sequence"/>
</dbReference>
<sequence>MNIWVADVAQLASDLQSRPVWRVEDEGTSQLIAPGCSIGVRDAQVYPSTRLQHRTASCAFSRTLAALFFDDLF</sequence>
<name>A0A183C5A2_GLOPA</name>
<keyword evidence="1" id="KW-1185">Reference proteome</keyword>
<proteinExistence type="predicted"/>
<dbReference type="WBParaSite" id="GPLIN_000804700">
    <property type="protein sequence ID" value="GPLIN_000804700"/>
    <property type="gene ID" value="GPLIN_000804700"/>
</dbReference>
<reference evidence="1" key="1">
    <citation type="submission" date="2013-12" db="EMBL/GenBank/DDBJ databases">
        <authorList>
            <person name="Aslett M."/>
        </authorList>
    </citation>
    <scope>NUCLEOTIDE SEQUENCE [LARGE SCALE GENOMIC DNA]</scope>
    <source>
        <strain evidence="1">Lindley</strain>
    </source>
</reference>